<evidence type="ECO:0000259" key="1">
    <source>
        <dbReference type="Pfam" id="PF06985"/>
    </source>
</evidence>
<feature type="non-terminal residue" evidence="2">
    <location>
        <position position="1"/>
    </location>
</feature>
<dbReference type="Proteomes" id="UP000799777">
    <property type="component" value="Unassembled WGS sequence"/>
</dbReference>
<dbReference type="PANTHER" id="PTHR24148">
    <property type="entry name" value="ANKYRIN REPEAT DOMAIN-CONTAINING PROTEIN 39 HOMOLOG-RELATED"/>
    <property type="match status" value="1"/>
</dbReference>
<protein>
    <recommendedName>
        <fullName evidence="1">Heterokaryon incompatibility domain-containing protein</fullName>
    </recommendedName>
</protein>
<proteinExistence type="predicted"/>
<dbReference type="AlphaFoldDB" id="A0A9P4H077"/>
<dbReference type="OrthoDB" id="194358at2759"/>
<keyword evidence="3" id="KW-1185">Reference proteome</keyword>
<organism evidence="2 3">
    <name type="scientific">Setomelanomma holmii</name>
    <dbReference type="NCBI Taxonomy" id="210430"/>
    <lineage>
        <taxon>Eukaryota</taxon>
        <taxon>Fungi</taxon>
        <taxon>Dikarya</taxon>
        <taxon>Ascomycota</taxon>
        <taxon>Pezizomycotina</taxon>
        <taxon>Dothideomycetes</taxon>
        <taxon>Pleosporomycetidae</taxon>
        <taxon>Pleosporales</taxon>
        <taxon>Pleosporineae</taxon>
        <taxon>Phaeosphaeriaceae</taxon>
        <taxon>Setomelanomma</taxon>
    </lineage>
</organism>
<evidence type="ECO:0000313" key="2">
    <source>
        <dbReference type="EMBL" id="KAF2025421.1"/>
    </source>
</evidence>
<accession>A0A9P4H077</accession>
<feature type="domain" description="Heterokaryon incompatibility" evidence="1">
    <location>
        <begin position="52"/>
        <end position="144"/>
    </location>
</feature>
<feature type="non-terminal residue" evidence="2">
    <location>
        <position position="276"/>
    </location>
</feature>
<dbReference type="PANTHER" id="PTHR24148:SF73">
    <property type="entry name" value="HET DOMAIN PROTEIN (AFU_ORTHOLOGUE AFUA_8G01020)"/>
    <property type="match status" value="1"/>
</dbReference>
<gene>
    <name evidence="2" type="ORF">EK21DRAFT_10728</name>
</gene>
<sequence>YAYKKLDQFTRQIRLLRIDPAADRPTARRLGHLWDLPSCHIETFDLGSQPHYLALSYAWGDESFGKSGILLDGQSFEVTSSLYTYLELFRSDPYSKTVPYIWIDQICINQSDVDERSYVVRFMWSIYQKAAHVVVWLGDSEETEAAAKANRYFERLWIVQELLLARSVVINCRETWGMHLSTLQEHVQKRQATIHPRIKNPSLFLLWDSIHNRKGRHLEQCIERYCRNDCQDPRDKVYALLGIVKEEEQVPIDYSKSISEVYIDTIQVLARRWWLQ</sequence>
<comment type="caution">
    <text evidence="2">The sequence shown here is derived from an EMBL/GenBank/DDBJ whole genome shotgun (WGS) entry which is preliminary data.</text>
</comment>
<dbReference type="InterPro" id="IPR010730">
    <property type="entry name" value="HET"/>
</dbReference>
<reference evidence="2" key="1">
    <citation type="journal article" date="2020" name="Stud. Mycol.">
        <title>101 Dothideomycetes genomes: a test case for predicting lifestyles and emergence of pathogens.</title>
        <authorList>
            <person name="Haridas S."/>
            <person name="Albert R."/>
            <person name="Binder M."/>
            <person name="Bloem J."/>
            <person name="Labutti K."/>
            <person name="Salamov A."/>
            <person name="Andreopoulos B."/>
            <person name="Baker S."/>
            <person name="Barry K."/>
            <person name="Bills G."/>
            <person name="Bluhm B."/>
            <person name="Cannon C."/>
            <person name="Castanera R."/>
            <person name="Culley D."/>
            <person name="Daum C."/>
            <person name="Ezra D."/>
            <person name="Gonzalez J."/>
            <person name="Henrissat B."/>
            <person name="Kuo A."/>
            <person name="Liang C."/>
            <person name="Lipzen A."/>
            <person name="Lutzoni F."/>
            <person name="Magnuson J."/>
            <person name="Mondo S."/>
            <person name="Nolan M."/>
            <person name="Ohm R."/>
            <person name="Pangilinan J."/>
            <person name="Park H.-J."/>
            <person name="Ramirez L."/>
            <person name="Alfaro M."/>
            <person name="Sun H."/>
            <person name="Tritt A."/>
            <person name="Yoshinaga Y."/>
            <person name="Zwiers L.-H."/>
            <person name="Turgeon B."/>
            <person name="Goodwin S."/>
            <person name="Spatafora J."/>
            <person name="Crous P."/>
            <person name="Grigoriev I."/>
        </authorList>
    </citation>
    <scope>NUCLEOTIDE SEQUENCE</scope>
    <source>
        <strain evidence="2">CBS 110217</strain>
    </source>
</reference>
<name>A0A9P4H077_9PLEO</name>
<dbReference type="InterPro" id="IPR052895">
    <property type="entry name" value="HetReg/Transcr_Mod"/>
</dbReference>
<evidence type="ECO:0000313" key="3">
    <source>
        <dbReference type="Proteomes" id="UP000799777"/>
    </source>
</evidence>
<dbReference type="Pfam" id="PF06985">
    <property type="entry name" value="HET"/>
    <property type="match status" value="1"/>
</dbReference>
<dbReference type="EMBL" id="ML978266">
    <property type="protein sequence ID" value="KAF2025421.1"/>
    <property type="molecule type" value="Genomic_DNA"/>
</dbReference>